<evidence type="ECO:0000313" key="13">
    <source>
        <dbReference type="EMBL" id="QEC66112.1"/>
    </source>
</evidence>
<dbReference type="Gene3D" id="2.60.40.1120">
    <property type="entry name" value="Carboxypeptidase-like, regulatory domain"/>
    <property type="match status" value="1"/>
</dbReference>
<comment type="similarity">
    <text evidence="11">Belongs to the TonB-dependent receptor family.</text>
</comment>
<dbReference type="SUPFAM" id="SSF56935">
    <property type="entry name" value="Porins"/>
    <property type="match status" value="1"/>
</dbReference>
<evidence type="ECO:0000256" key="9">
    <source>
        <dbReference type="ARBA" id="ARBA00023136"/>
    </source>
</evidence>
<keyword evidence="6" id="KW-0732">Signal</keyword>
<keyword evidence="13" id="KW-0675">Receptor</keyword>
<evidence type="ECO:0000256" key="5">
    <source>
        <dbReference type="ARBA" id="ARBA00022692"/>
    </source>
</evidence>
<dbReference type="InterPro" id="IPR036942">
    <property type="entry name" value="Beta-barrel_TonB_sf"/>
</dbReference>
<name>A0A5B8V4H2_9BACT</name>
<dbReference type="OrthoDB" id="9803050at2"/>
<dbReference type="PANTHER" id="PTHR32552">
    <property type="entry name" value="FERRICHROME IRON RECEPTOR-RELATED"/>
    <property type="match status" value="1"/>
</dbReference>
<dbReference type="InterPro" id="IPR008969">
    <property type="entry name" value="CarboxyPept-like_regulatory"/>
</dbReference>
<evidence type="ECO:0000256" key="11">
    <source>
        <dbReference type="PROSITE-ProRule" id="PRU01360"/>
    </source>
</evidence>
<sequence>MLPVKYFLFIILITLLIGSYHGAAAQEKKYPLVTEEFSNVTIESFLNTLENKTGYRFYYDTAQLDSSKITLSVKDMQLPALLELAFKDIGLLFTIDHQKNVFITEGLSVQTELPASFFETAINTKKDTSFETTVDIGETVEKIQIAKQENKVYVIGQKSADNVSQRVTITGYVRDAKTSEPVIGASVYIQNPSIGVYTDQYGYFTILLPKGKQTLYIQSIGMTDTKRQLLVQGDGKINIDMQGQVMTLKRVIVSTEKASNIKSLQMGAQKLDIKTIKQVPVVFGEADVLRVALTMPGVKSVGEASTGLNVRGGSADQNLILFNDATIYNPAHFFGMFSAFNPEVVKDVELFKSSIPAKYGGRLSSVLNITSREGNKKNISGSAGIGLLTSRINIEGPLVKDKSSFIFGARTTYADWLLKLLPDQYKDSKAGFYDLNLNITHEIDKKNFLYLTAYLSKDRFNLNSDTVYNYGNKNVSLKWKHIFNNKVYSLVTTGYDNYNYQISSEHNPVNAYSLGFDVNQAYFKTHINYFINSKHTVEFGLNSIFYKLHPGTYGPAGKESLVVPINMQSEQALESALYVSDKYNINKNLSVEAGLRYSMYNFLGPYTVNNYPDGVAKTEENIIGTTIYDKGKFIKTYHGPKVRLSARYLLSQTLSVKAGYNSQRQYIHMLSNTAAMAPTDIWKLSDPNVKPQYGDQLSVGVYKNLKNNTVEISAEVYYKRIKDYLDYKSGAVLVLNSHIETDVLATHGKAYGAELLIKKLTGKMNGWVSYTYSRVLLQADNFETGEFINGGKYYPANYDKPHDVTFIGNYRFTHRFSVSLNATYSTGRPITLPIGRFYYANGERTLYADRNANRIPDYFRTDISMNIDGNHKVHQKTHNSWTIGVYNITGRKNPYSVYYISENGLVNGYKLSIFGSAIPFINFNIRF</sequence>
<evidence type="ECO:0000256" key="3">
    <source>
        <dbReference type="ARBA" id="ARBA00022452"/>
    </source>
</evidence>
<dbReference type="GO" id="GO:0009279">
    <property type="term" value="C:cell outer membrane"/>
    <property type="evidence" value="ECO:0007669"/>
    <property type="project" value="UniProtKB-SubCell"/>
</dbReference>
<dbReference type="InterPro" id="IPR012910">
    <property type="entry name" value="Plug_dom"/>
</dbReference>
<gene>
    <name evidence="13" type="ORF">FRZ67_01880</name>
</gene>
<dbReference type="Pfam" id="PF07715">
    <property type="entry name" value="Plug"/>
    <property type="match status" value="1"/>
</dbReference>
<dbReference type="GO" id="GO:0015344">
    <property type="term" value="F:siderophore uptake transmembrane transporter activity"/>
    <property type="evidence" value="ECO:0007669"/>
    <property type="project" value="TreeGrafter"/>
</dbReference>
<evidence type="ECO:0000256" key="6">
    <source>
        <dbReference type="ARBA" id="ARBA00022729"/>
    </source>
</evidence>
<evidence type="ECO:0000256" key="10">
    <source>
        <dbReference type="ARBA" id="ARBA00023237"/>
    </source>
</evidence>
<organism evidence="13 14">
    <name type="scientific">Panacibacter ginsenosidivorans</name>
    <dbReference type="NCBI Taxonomy" id="1813871"/>
    <lineage>
        <taxon>Bacteria</taxon>
        <taxon>Pseudomonadati</taxon>
        <taxon>Bacteroidota</taxon>
        <taxon>Chitinophagia</taxon>
        <taxon>Chitinophagales</taxon>
        <taxon>Chitinophagaceae</taxon>
        <taxon>Panacibacter</taxon>
    </lineage>
</organism>
<dbReference type="SUPFAM" id="SSF49464">
    <property type="entry name" value="Carboxypeptidase regulatory domain-like"/>
    <property type="match status" value="1"/>
</dbReference>
<dbReference type="EMBL" id="CP042435">
    <property type="protein sequence ID" value="QEC66112.1"/>
    <property type="molecule type" value="Genomic_DNA"/>
</dbReference>
<dbReference type="AlphaFoldDB" id="A0A5B8V4H2"/>
<feature type="domain" description="TonB-dependent receptor plug" evidence="12">
    <location>
        <begin position="287"/>
        <end position="362"/>
    </location>
</feature>
<evidence type="ECO:0000256" key="8">
    <source>
        <dbReference type="ARBA" id="ARBA00023065"/>
    </source>
</evidence>
<dbReference type="Pfam" id="PF13715">
    <property type="entry name" value="CarbopepD_reg_2"/>
    <property type="match status" value="1"/>
</dbReference>
<keyword evidence="5 11" id="KW-0812">Transmembrane</keyword>
<evidence type="ECO:0000313" key="14">
    <source>
        <dbReference type="Proteomes" id="UP000321533"/>
    </source>
</evidence>
<dbReference type="PROSITE" id="PS52016">
    <property type="entry name" value="TONB_DEPENDENT_REC_3"/>
    <property type="match status" value="1"/>
</dbReference>
<dbReference type="KEGG" id="pgin:FRZ67_01880"/>
<evidence type="ECO:0000256" key="1">
    <source>
        <dbReference type="ARBA" id="ARBA00004571"/>
    </source>
</evidence>
<keyword evidence="7" id="KW-0408">Iron</keyword>
<proteinExistence type="inferred from homology"/>
<evidence type="ECO:0000256" key="2">
    <source>
        <dbReference type="ARBA" id="ARBA00022448"/>
    </source>
</evidence>
<keyword evidence="3 11" id="KW-1134">Transmembrane beta strand</keyword>
<reference evidence="13 14" key="1">
    <citation type="journal article" date="2016" name="Int. J. Syst. Evol. Microbiol.">
        <title>Panacibacter ginsenosidivorans gen. nov., sp. nov., with ginsenoside converting activity isolated from soil of a ginseng field.</title>
        <authorList>
            <person name="Siddiqi M.Z."/>
            <person name="Muhammad Shafi S."/>
            <person name="Choi K.D."/>
            <person name="Im W.T."/>
        </authorList>
    </citation>
    <scope>NUCLEOTIDE SEQUENCE [LARGE SCALE GENOMIC DNA]</scope>
    <source>
        <strain evidence="13 14">Gsoil1550</strain>
    </source>
</reference>
<keyword evidence="2 11" id="KW-0813">Transport</keyword>
<keyword evidence="4" id="KW-0410">Iron transport</keyword>
<protein>
    <submittedName>
        <fullName evidence="13">TonB-dependent receptor</fullName>
    </submittedName>
</protein>
<keyword evidence="9 11" id="KW-0472">Membrane</keyword>
<dbReference type="InterPro" id="IPR037066">
    <property type="entry name" value="Plug_dom_sf"/>
</dbReference>
<evidence type="ECO:0000256" key="7">
    <source>
        <dbReference type="ARBA" id="ARBA00023004"/>
    </source>
</evidence>
<dbReference type="InterPro" id="IPR039426">
    <property type="entry name" value="TonB-dep_rcpt-like"/>
</dbReference>
<comment type="subcellular location">
    <subcellularLocation>
        <location evidence="1 11">Cell outer membrane</location>
        <topology evidence="1 11">Multi-pass membrane protein</topology>
    </subcellularLocation>
</comment>
<evidence type="ECO:0000256" key="4">
    <source>
        <dbReference type="ARBA" id="ARBA00022496"/>
    </source>
</evidence>
<keyword evidence="10 11" id="KW-0998">Cell outer membrane</keyword>
<dbReference type="Proteomes" id="UP000321533">
    <property type="component" value="Chromosome"/>
</dbReference>
<keyword evidence="14" id="KW-1185">Reference proteome</keyword>
<dbReference type="Gene3D" id="2.170.130.10">
    <property type="entry name" value="TonB-dependent receptor, plug domain"/>
    <property type="match status" value="1"/>
</dbReference>
<keyword evidence="8" id="KW-0406">Ion transport</keyword>
<evidence type="ECO:0000259" key="12">
    <source>
        <dbReference type="Pfam" id="PF07715"/>
    </source>
</evidence>
<dbReference type="Gene3D" id="2.40.170.20">
    <property type="entry name" value="TonB-dependent receptor, beta-barrel domain"/>
    <property type="match status" value="1"/>
</dbReference>
<accession>A0A5B8V4H2</accession>
<dbReference type="PANTHER" id="PTHR32552:SF89">
    <property type="entry name" value="CATECHOLATE SIDEROPHORE RECEPTOR FIU"/>
    <property type="match status" value="1"/>
</dbReference>